<organism evidence="1 2">
    <name type="scientific">Candidatus Mycoplasma haematobovis</name>
    <dbReference type="NCBI Taxonomy" id="432608"/>
    <lineage>
        <taxon>Bacteria</taxon>
        <taxon>Bacillati</taxon>
        <taxon>Mycoplasmatota</taxon>
        <taxon>Mollicutes</taxon>
        <taxon>Mycoplasmataceae</taxon>
        <taxon>Mycoplasma</taxon>
    </lineage>
</organism>
<dbReference type="STRING" id="432608.A6V39_05070"/>
<accession>A0A1A9QDN0</accession>
<name>A0A1A9QDN0_9MOLU</name>
<comment type="caution">
    <text evidence="1">The sequence shown here is derived from an EMBL/GenBank/DDBJ whole genome shotgun (WGS) entry which is preliminary data.</text>
</comment>
<sequence length="217" mass="25637">MGTSLVAKVVANLIGATAIATGGYFTYDYLTKEYIQNNFKKNEIHLLTDTDYESEWLKRWKEYVENRDNKWKIKDYPTDSTNLNKVPKDFKETCFNKAKDRSDNLQNLDDVKKWCTKSFKIATLLETEELVEFITGDNQEPAWKEAWNKYLSDDKHWNSNFLNINNFENAKKTPNNLPTDYKTKCEILKETEVRNKDESDYYTVKTWCTKLKTKTNL</sequence>
<gene>
    <name evidence="1" type="ORF">A6V39_05070</name>
</gene>
<dbReference type="AlphaFoldDB" id="A0A1A9QDN0"/>
<dbReference type="RefSeq" id="WP_187150651.1">
    <property type="nucleotide sequence ID" value="NZ_LWUJ01000014.1"/>
</dbReference>
<proteinExistence type="predicted"/>
<dbReference type="EMBL" id="LWUJ01000014">
    <property type="protein sequence ID" value="OAL09799.1"/>
    <property type="molecule type" value="Genomic_DNA"/>
</dbReference>
<reference evidence="2" key="1">
    <citation type="submission" date="2016-04" db="EMBL/GenBank/DDBJ databases">
        <authorList>
            <person name="Quiroz-Castaneda R.E."/>
            <person name="Martinez-Ocampo F."/>
        </authorList>
    </citation>
    <scope>NUCLEOTIDE SEQUENCE [LARGE SCALE GENOMIC DNA]</scope>
    <source>
        <strain evidence="2">INIFAP01</strain>
    </source>
</reference>
<dbReference type="Proteomes" id="UP000077623">
    <property type="component" value="Unassembled WGS sequence"/>
</dbReference>
<evidence type="ECO:0000313" key="1">
    <source>
        <dbReference type="EMBL" id="OAL09799.1"/>
    </source>
</evidence>
<keyword evidence="2" id="KW-1185">Reference proteome</keyword>
<protein>
    <submittedName>
        <fullName evidence="1">Uncharacterized protein</fullName>
    </submittedName>
</protein>
<evidence type="ECO:0000313" key="2">
    <source>
        <dbReference type="Proteomes" id="UP000077623"/>
    </source>
</evidence>